<reference evidence="1 2" key="1">
    <citation type="journal article" date="2015" name="PeerJ">
        <title>First genomic representation of candidate bacterial phylum KSB3 points to enhanced environmental sensing as a trigger of wastewater bulking.</title>
        <authorList>
            <person name="Sekiguchi Y."/>
            <person name="Ohashi A."/>
            <person name="Parks D.H."/>
            <person name="Yamauchi T."/>
            <person name="Tyson G.W."/>
            <person name="Hugenholtz P."/>
        </authorList>
    </citation>
    <scope>NUCLEOTIDE SEQUENCE [LARGE SCALE GENOMIC DNA]</scope>
</reference>
<organism evidence="1 2">
    <name type="scientific">Candidatus Moduliflexus flocculans</name>
    <dbReference type="NCBI Taxonomy" id="1499966"/>
    <lineage>
        <taxon>Bacteria</taxon>
        <taxon>Candidatus Moduliflexota</taxon>
        <taxon>Candidatus Moduliflexia</taxon>
        <taxon>Candidatus Moduliflexales</taxon>
        <taxon>Candidatus Moduliflexaceae</taxon>
    </lineage>
</organism>
<accession>A0A0S6VY13</accession>
<gene>
    <name evidence="1" type="ORF">U14_01409</name>
</gene>
<evidence type="ECO:0000313" key="1">
    <source>
        <dbReference type="EMBL" id="GAK50182.1"/>
    </source>
</evidence>
<sequence length="134" mass="15975">MKFTGKEVRILLGINTMFLHLPFGKSEKRQLLPIEEQYLEQMYNELFVEVERHAKWTNADPWRIKVSKRLNVSLNKEFSTKELQFLHELVTDCIQELQDDDGVNYYFTGNEYGIIFNDIKNFADRLAKELLNNR</sequence>
<dbReference type="AlphaFoldDB" id="A0A0S6VY13"/>
<name>A0A0S6VY13_9BACT</name>
<keyword evidence="2" id="KW-1185">Reference proteome</keyword>
<dbReference type="EMBL" id="DF820456">
    <property type="protein sequence ID" value="GAK50182.1"/>
    <property type="molecule type" value="Genomic_DNA"/>
</dbReference>
<dbReference type="HOGENOM" id="CLU_1892048_0_0_0"/>
<dbReference type="STRING" id="1499966.U14_01409"/>
<protein>
    <submittedName>
        <fullName evidence="1">Uncharacterized protein</fullName>
    </submittedName>
</protein>
<evidence type="ECO:0000313" key="2">
    <source>
        <dbReference type="Proteomes" id="UP000030700"/>
    </source>
</evidence>
<dbReference type="Proteomes" id="UP000030700">
    <property type="component" value="Unassembled WGS sequence"/>
</dbReference>
<proteinExistence type="predicted"/>